<accession>A0ABN9TJW5</accession>
<reference evidence="2" key="1">
    <citation type="submission" date="2023-10" db="EMBL/GenBank/DDBJ databases">
        <authorList>
            <person name="Chen Y."/>
            <person name="Shah S."/>
            <person name="Dougan E. K."/>
            <person name="Thang M."/>
            <person name="Chan C."/>
        </authorList>
    </citation>
    <scope>NUCLEOTIDE SEQUENCE [LARGE SCALE GENOMIC DNA]</scope>
</reference>
<feature type="region of interest" description="Disordered" evidence="1">
    <location>
        <begin position="201"/>
        <end position="220"/>
    </location>
</feature>
<feature type="compositionally biased region" description="Low complexity" evidence="1">
    <location>
        <begin position="17"/>
        <end position="32"/>
    </location>
</feature>
<keyword evidence="3" id="KW-1185">Reference proteome</keyword>
<dbReference type="EMBL" id="CAUYUJ010014797">
    <property type="protein sequence ID" value="CAK0846133.1"/>
    <property type="molecule type" value="Genomic_DNA"/>
</dbReference>
<feature type="region of interest" description="Disordered" evidence="1">
    <location>
        <begin position="1"/>
        <end position="51"/>
    </location>
</feature>
<organism evidence="2 3">
    <name type="scientific">Prorocentrum cordatum</name>
    <dbReference type="NCBI Taxonomy" id="2364126"/>
    <lineage>
        <taxon>Eukaryota</taxon>
        <taxon>Sar</taxon>
        <taxon>Alveolata</taxon>
        <taxon>Dinophyceae</taxon>
        <taxon>Prorocentrales</taxon>
        <taxon>Prorocentraceae</taxon>
        <taxon>Prorocentrum</taxon>
    </lineage>
</organism>
<comment type="caution">
    <text evidence="2">The sequence shown here is derived from an EMBL/GenBank/DDBJ whole genome shotgun (WGS) entry which is preliminary data.</text>
</comment>
<evidence type="ECO:0000313" key="3">
    <source>
        <dbReference type="Proteomes" id="UP001189429"/>
    </source>
</evidence>
<sequence>MISGDVRAAAPARDRIGPSAARGRPAGSSAATGPPPRHRPQRGTGSARDSWCRARAVRGSAAAAAMASPGRRVAGVTAQIEAKISRQASSSSDIAAPGRPRGRGLEAGGGGTAGEARTPSRRTASAGQVDGATAVALEAEPFPRRTISMGGTDMCPDAALGAARQRHAACLDALKRRQAGSRKQMEQFLRSQTEAVQTLRQAKLDSGGSGASTPTSGMRRGLTESSLALAMPDQLSRKSSWAQLHEGDSMFVAMSGLAELQHEMAQEVSELRRAVVVQASQMQRLAAVAEVPEGVCRGRVRFLAAFLLGLTVPWLAGVWSGRGGLRLRTRTRSDGSGYKDDGDGAAPVAATSTRIATRIRRRRRRRRNGTSINLGRILRGVLGSAPDPPGRRPATPPLACSARQEICRHLQSLMFVSFLAPRKWAFKAQLGAAHASLARTKMPCPVALIRSAFLRGPGGRRRAAATDPGCGRAA</sequence>
<name>A0ABN9TJW5_9DINO</name>
<proteinExistence type="predicted"/>
<dbReference type="Proteomes" id="UP001189429">
    <property type="component" value="Unassembled WGS sequence"/>
</dbReference>
<feature type="region of interest" description="Disordered" evidence="1">
    <location>
        <begin position="83"/>
        <end position="131"/>
    </location>
</feature>
<evidence type="ECO:0000256" key="1">
    <source>
        <dbReference type="SAM" id="MobiDB-lite"/>
    </source>
</evidence>
<evidence type="ECO:0000313" key="2">
    <source>
        <dbReference type="EMBL" id="CAK0846133.1"/>
    </source>
</evidence>
<gene>
    <name evidence="2" type="ORF">PCOR1329_LOCUS39727</name>
</gene>
<protein>
    <submittedName>
        <fullName evidence="2">Uncharacterized protein</fullName>
    </submittedName>
</protein>